<dbReference type="Proteomes" id="UP000240418">
    <property type="component" value="Unassembled WGS sequence"/>
</dbReference>
<dbReference type="EMBL" id="PYGJ01000023">
    <property type="protein sequence ID" value="PSL16035.1"/>
    <property type="molecule type" value="Genomic_DNA"/>
</dbReference>
<evidence type="ECO:0008006" key="4">
    <source>
        <dbReference type="Google" id="ProtNLM"/>
    </source>
</evidence>
<name>A0A2P8F2U4_9RHOB</name>
<gene>
    <name evidence="2" type="ORF">CLV88_1232</name>
</gene>
<keyword evidence="3" id="KW-1185">Reference proteome</keyword>
<feature type="region of interest" description="Disordered" evidence="1">
    <location>
        <begin position="1"/>
        <end position="28"/>
    </location>
</feature>
<organism evidence="2 3">
    <name type="scientific">Shimia abyssi</name>
    <dbReference type="NCBI Taxonomy" id="1662395"/>
    <lineage>
        <taxon>Bacteria</taxon>
        <taxon>Pseudomonadati</taxon>
        <taxon>Pseudomonadota</taxon>
        <taxon>Alphaproteobacteria</taxon>
        <taxon>Rhodobacterales</taxon>
        <taxon>Roseobacteraceae</taxon>
    </lineage>
</organism>
<evidence type="ECO:0000313" key="3">
    <source>
        <dbReference type="Proteomes" id="UP000240418"/>
    </source>
</evidence>
<accession>A0A2P8F2U4</accession>
<evidence type="ECO:0000256" key="1">
    <source>
        <dbReference type="SAM" id="MobiDB-lite"/>
    </source>
</evidence>
<comment type="caution">
    <text evidence="2">The sequence shown here is derived from an EMBL/GenBank/DDBJ whole genome shotgun (WGS) entry which is preliminary data.</text>
</comment>
<evidence type="ECO:0000313" key="2">
    <source>
        <dbReference type="EMBL" id="PSL16035.1"/>
    </source>
</evidence>
<sequence>MPVHLHKQATTTPEVRASIQASDEPASSLAEKFGEIEQNVYKWRHRDSVEDRIVVVGLFPYRPPCLKIRGRSVYKSGGT</sequence>
<protein>
    <recommendedName>
        <fullName evidence="4">Transposase</fullName>
    </recommendedName>
</protein>
<proteinExistence type="predicted"/>
<dbReference type="AlphaFoldDB" id="A0A2P8F2U4"/>
<reference evidence="2 3" key="1">
    <citation type="submission" date="2018-03" db="EMBL/GenBank/DDBJ databases">
        <title>Genomic Encyclopedia of Archaeal and Bacterial Type Strains, Phase II (KMG-II): from individual species to whole genera.</title>
        <authorList>
            <person name="Goeker M."/>
        </authorList>
    </citation>
    <scope>NUCLEOTIDE SEQUENCE [LARGE SCALE GENOMIC DNA]</scope>
    <source>
        <strain evidence="2 3">DSM 100673</strain>
    </source>
</reference>